<feature type="compositionally biased region" description="Basic and acidic residues" evidence="2">
    <location>
        <begin position="375"/>
        <end position="390"/>
    </location>
</feature>
<dbReference type="InterPro" id="IPR002401">
    <property type="entry name" value="Cyt_P450_E_grp-I"/>
</dbReference>
<sequence length="575" mass="64823">MILPLIVLAVVLLTTWRIVRWTSNYLEARSYGLPIILLPVSFNEPLWMVFRPLFAWVEYLPFSLGNWYLYTTMGWPTEDGTRSVELFGESFVLCSPVDNIISTCEPAVLRRVWTEPRDIWRMPESQSQLFAFFGQNVSSTHGEDWKMHRKITVPVFTERMMASVWKKARHYTEAIKLTLEKESERSVGGIRTMFDVLAMKVLTVVAFGQESELTTVPTGHKLSLMESMEFILKHILLTAIFNSLKAPDLLLPRVLRKLKLVVAELRLHMQEIVHAHMQSASTSTSKPAATGSRATSLIEAMVTANELEKQGATDGKGRAHLTDSELYGNIFVYSLGGYETTAATLTFALPFLALHPDIQDWVHSELSTCTTSTEQSERNQEQEPELKPDSDLNYTTVFPNLPRTLALMHETLRLASPSPLFVKTPLLPVDLDIITPSGLRTVTVKPGTLVGMNQYGAHLSPRWGPDAATFNPKRFIVSDPSAKGGEKFRVPEGPMFCAWQIGGRVCPAKKFSQVEFAGIMSALLSEWRVELLKEERESEEQARERVGRVLASEKYFMVSAKLKRPEAVGVRFVKR</sequence>
<feature type="region of interest" description="Disordered" evidence="2">
    <location>
        <begin position="370"/>
        <end position="393"/>
    </location>
</feature>
<proteinExistence type="inferred from homology"/>
<evidence type="ECO:0000256" key="1">
    <source>
        <dbReference type="ARBA" id="ARBA00010617"/>
    </source>
</evidence>
<dbReference type="Pfam" id="PF00067">
    <property type="entry name" value="p450"/>
    <property type="match status" value="1"/>
</dbReference>
<accession>A0ABR3R264</accession>
<organism evidence="3 4">
    <name type="scientific">Nothophoma quercina</name>
    <dbReference type="NCBI Taxonomy" id="749835"/>
    <lineage>
        <taxon>Eukaryota</taxon>
        <taxon>Fungi</taxon>
        <taxon>Dikarya</taxon>
        <taxon>Ascomycota</taxon>
        <taxon>Pezizomycotina</taxon>
        <taxon>Dothideomycetes</taxon>
        <taxon>Pleosporomycetidae</taxon>
        <taxon>Pleosporales</taxon>
        <taxon>Pleosporineae</taxon>
        <taxon>Didymellaceae</taxon>
        <taxon>Nothophoma</taxon>
    </lineage>
</organism>
<dbReference type="InterPro" id="IPR036396">
    <property type="entry name" value="Cyt_P450_sf"/>
</dbReference>
<name>A0ABR3R264_9PLEO</name>
<evidence type="ECO:0008006" key="5">
    <source>
        <dbReference type="Google" id="ProtNLM"/>
    </source>
</evidence>
<comment type="caution">
    <text evidence="3">The sequence shown here is derived from an EMBL/GenBank/DDBJ whole genome shotgun (WGS) entry which is preliminary data.</text>
</comment>
<evidence type="ECO:0000313" key="4">
    <source>
        <dbReference type="Proteomes" id="UP001521222"/>
    </source>
</evidence>
<gene>
    <name evidence="3" type="ORF">SLS59_006813</name>
</gene>
<dbReference type="Proteomes" id="UP001521222">
    <property type="component" value="Unassembled WGS sequence"/>
</dbReference>
<protein>
    <recommendedName>
        <fullName evidence="5">Cytochrome P450</fullName>
    </recommendedName>
</protein>
<reference evidence="3 4" key="1">
    <citation type="submission" date="2024-02" db="EMBL/GenBank/DDBJ databases">
        <title>De novo assembly and annotation of 12 fungi associated with fruit tree decline syndrome in Ontario, Canada.</title>
        <authorList>
            <person name="Sulman M."/>
            <person name="Ellouze W."/>
            <person name="Ilyukhin E."/>
        </authorList>
    </citation>
    <scope>NUCLEOTIDE SEQUENCE [LARGE SCALE GENOMIC DNA]</scope>
    <source>
        <strain evidence="3 4">M97-236</strain>
    </source>
</reference>
<evidence type="ECO:0000256" key="2">
    <source>
        <dbReference type="SAM" id="MobiDB-lite"/>
    </source>
</evidence>
<dbReference type="Gene3D" id="1.10.630.10">
    <property type="entry name" value="Cytochrome P450"/>
    <property type="match status" value="1"/>
</dbReference>
<dbReference type="PANTHER" id="PTHR24305">
    <property type="entry name" value="CYTOCHROME P450"/>
    <property type="match status" value="1"/>
</dbReference>
<dbReference type="PANTHER" id="PTHR24305:SF166">
    <property type="entry name" value="CYTOCHROME P450 12A4, MITOCHONDRIAL-RELATED"/>
    <property type="match status" value="1"/>
</dbReference>
<dbReference type="InterPro" id="IPR001128">
    <property type="entry name" value="Cyt_P450"/>
</dbReference>
<dbReference type="PRINTS" id="PR00463">
    <property type="entry name" value="EP450I"/>
</dbReference>
<evidence type="ECO:0000313" key="3">
    <source>
        <dbReference type="EMBL" id="KAL1598526.1"/>
    </source>
</evidence>
<dbReference type="SUPFAM" id="SSF48264">
    <property type="entry name" value="Cytochrome P450"/>
    <property type="match status" value="1"/>
</dbReference>
<comment type="similarity">
    <text evidence="1">Belongs to the cytochrome P450 family.</text>
</comment>
<dbReference type="EMBL" id="JAKIXB020000022">
    <property type="protein sequence ID" value="KAL1598526.1"/>
    <property type="molecule type" value="Genomic_DNA"/>
</dbReference>
<dbReference type="InterPro" id="IPR050121">
    <property type="entry name" value="Cytochrome_P450_monoxygenase"/>
</dbReference>
<keyword evidence="4" id="KW-1185">Reference proteome</keyword>